<comment type="caution">
    <text evidence="1">The sequence shown here is derived from an EMBL/GenBank/DDBJ whole genome shotgun (WGS) entry which is preliminary data.</text>
</comment>
<dbReference type="PANTHER" id="PTHR35686:SF1">
    <property type="entry name" value="KINETOCHORE PROTEIN"/>
    <property type="match status" value="1"/>
</dbReference>
<accession>A0A7J7DCV6</accession>
<dbReference type="PANTHER" id="PTHR35686">
    <property type="entry name" value="KINETOCHORE PROTEIN"/>
    <property type="match status" value="1"/>
</dbReference>
<dbReference type="FunCoup" id="A0A7J7DCV6">
    <property type="interactions" value="1456"/>
</dbReference>
<dbReference type="Proteomes" id="UP000593562">
    <property type="component" value="Unassembled WGS sequence"/>
</dbReference>
<sequence>MWRQTSVLNHDSDQSISEEEFDCDSLDNCVSLGVHADTAGCSSAGASDYEGFQLQSRLLKLRGMVKHLLNAVFTSALDVYRGEKNLSLIVFTATGDHGLNLRTLSNLSHEACEQKSFPVEDELEMPDFPDESNFIGYSKKDAAMCNSAEEVISHDENNTFPKYSASEKINEVNLCSSRSELQDRSCTWAAASKEAEALIHLNDNAYCAPSYTAKRPSKGVRRKAKPRFSFHFHSMNDGNSLPSIKDENDMSFDLHEVPERSENIEQGTADSPIDEHPEDVPEKGANHLENTSTESETLAHGCMEHSMTDLLHGLQDNAVLVRGNSKMYSRTRGGRIQLVEKRSLLSFKNRIIDSEDQPEPLSSGSSSDNEANQHLKFDVLEMKGQTMTDRFHQALGAASFSCEGALFVAPKTSGIGLFGKLQQVIQSEKDQDADFLKSQVECCLNNEPNCIDVKILSRYLDAKLIVCRCFLAKNIEGCQEQESSNAITNGENKTVVFHPRVCSNVDLEVGNLIRIHPPWKEMQVMATGENIILSTYFYQISV</sequence>
<dbReference type="AlphaFoldDB" id="A0A7J7DCV6"/>
<evidence type="ECO:0000313" key="2">
    <source>
        <dbReference type="Proteomes" id="UP000593562"/>
    </source>
</evidence>
<organism evidence="1 2">
    <name type="scientific">Tripterygium wilfordii</name>
    <name type="common">Thunder God vine</name>
    <dbReference type="NCBI Taxonomy" id="458696"/>
    <lineage>
        <taxon>Eukaryota</taxon>
        <taxon>Viridiplantae</taxon>
        <taxon>Streptophyta</taxon>
        <taxon>Embryophyta</taxon>
        <taxon>Tracheophyta</taxon>
        <taxon>Spermatophyta</taxon>
        <taxon>Magnoliopsida</taxon>
        <taxon>eudicotyledons</taxon>
        <taxon>Gunneridae</taxon>
        <taxon>Pentapetalae</taxon>
        <taxon>rosids</taxon>
        <taxon>fabids</taxon>
        <taxon>Celastrales</taxon>
        <taxon>Celastraceae</taxon>
        <taxon>Tripterygium</taxon>
    </lineage>
</organism>
<evidence type="ECO:0000313" key="1">
    <source>
        <dbReference type="EMBL" id="KAF5744151.1"/>
    </source>
</evidence>
<reference evidence="1 2" key="1">
    <citation type="journal article" date="2020" name="Nat. Commun.">
        <title>Genome of Tripterygium wilfordii and identification of cytochrome P450 involved in triptolide biosynthesis.</title>
        <authorList>
            <person name="Tu L."/>
            <person name="Su P."/>
            <person name="Zhang Z."/>
            <person name="Gao L."/>
            <person name="Wang J."/>
            <person name="Hu T."/>
            <person name="Zhou J."/>
            <person name="Zhang Y."/>
            <person name="Zhao Y."/>
            <person name="Liu Y."/>
            <person name="Song Y."/>
            <person name="Tong Y."/>
            <person name="Lu Y."/>
            <person name="Yang J."/>
            <person name="Xu C."/>
            <person name="Jia M."/>
            <person name="Peters R.J."/>
            <person name="Huang L."/>
            <person name="Gao W."/>
        </authorList>
    </citation>
    <scope>NUCLEOTIDE SEQUENCE [LARGE SCALE GENOMIC DNA]</scope>
    <source>
        <strain evidence="2">cv. XIE 37</strain>
        <tissue evidence="1">Leaf</tissue>
    </source>
</reference>
<name>A0A7J7DCV6_TRIWF</name>
<protein>
    <submittedName>
        <fullName evidence="1">Uncharacterized protein</fullName>
    </submittedName>
</protein>
<proteinExistence type="predicted"/>
<dbReference type="EMBL" id="JAAARO010000008">
    <property type="protein sequence ID" value="KAF5744151.1"/>
    <property type="molecule type" value="Genomic_DNA"/>
</dbReference>
<gene>
    <name evidence="1" type="ORF">HS088_TW08G00747</name>
</gene>
<keyword evidence="2" id="KW-1185">Reference proteome</keyword>
<dbReference type="InParanoid" id="A0A7J7DCV6"/>